<keyword evidence="5" id="KW-0575">Peroxidase</keyword>
<evidence type="ECO:0000256" key="4">
    <source>
        <dbReference type="SAM" id="MobiDB-lite"/>
    </source>
</evidence>
<dbReference type="GO" id="GO:0004601">
    <property type="term" value="F:peroxidase activity"/>
    <property type="evidence" value="ECO:0007669"/>
    <property type="project" value="UniProtKB-KW"/>
</dbReference>
<sequence>MNGDEPHDHHGGERPRGTSFVPRSSSYDGRFGRMFRPLPALSVSDAELVDLARGMCETTSPPAGDNPGHPAGYTFLGQLVDHDITFDPVSSLERRNDPDALNNFRTPRFDLDSLYGSGRHDSPYLYDQEDPVKLLVGLNTATIHEPVDLPRNHQGRALIGDPRNDVHVILSQMHLALVRFHNAAVDHLRSRFFPDHELFEEARRLTLWHYQWVVVEDFLRRLVRPEVLETVIWRNSTNGRLRTSLQFYKWKRRPYIPVEFSVAAYRFGHSQVRPAYKLNDTLEPLPILTDVRVPHPLQHLGGFRPLPKRWTVQWNLFFDLGGATPQLSRKIDTRLSKPMCALPVTIDRNRRSLALLNLLRGRSLGLPSGQAVAAAMGTTVPDEQLGLSGETPLWHYVLREAEVLEEGRRLGPTGGRIVAEVLVGLLQGDQSSFLRVAPGWKPELPSAEPGRFTMPDLLRFAGVA</sequence>
<organism evidence="5">
    <name type="scientific">uncultured Acidimicrobiales bacterium</name>
    <dbReference type="NCBI Taxonomy" id="310071"/>
    <lineage>
        <taxon>Bacteria</taxon>
        <taxon>Bacillati</taxon>
        <taxon>Actinomycetota</taxon>
        <taxon>Acidimicrobiia</taxon>
        <taxon>Acidimicrobiales</taxon>
        <taxon>environmental samples</taxon>
    </lineage>
</organism>
<reference evidence="5" key="1">
    <citation type="submission" date="2020-02" db="EMBL/GenBank/DDBJ databases">
        <authorList>
            <person name="Meier V. D."/>
        </authorList>
    </citation>
    <scope>NUCLEOTIDE SEQUENCE</scope>
    <source>
        <strain evidence="5">AVDCRST_MAG76</strain>
    </source>
</reference>
<dbReference type="AlphaFoldDB" id="A0A6J4HD60"/>
<evidence type="ECO:0000256" key="1">
    <source>
        <dbReference type="ARBA" id="ARBA00004613"/>
    </source>
</evidence>
<accession>A0A6J4HD60</accession>
<dbReference type="InterPro" id="IPR037120">
    <property type="entry name" value="Haem_peroxidase_sf_animal"/>
</dbReference>
<evidence type="ECO:0000313" key="5">
    <source>
        <dbReference type="EMBL" id="CAA9221150.1"/>
    </source>
</evidence>
<evidence type="ECO:0000256" key="3">
    <source>
        <dbReference type="ARBA" id="ARBA00023180"/>
    </source>
</evidence>
<dbReference type="EMBL" id="CADCSZ010000040">
    <property type="protein sequence ID" value="CAA9221150.1"/>
    <property type="molecule type" value="Genomic_DNA"/>
</dbReference>
<feature type="compositionally biased region" description="Basic and acidic residues" evidence="4">
    <location>
        <begin position="1"/>
        <end position="16"/>
    </location>
</feature>
<proteinExistence type="predicted"/>
<dbReference type="SUPFAM" id="SSF48113">
    <property type="entry name" value="Heme-dependent peroxidases"/>
    <property type="match status" value="1"/>
</dbReference>
<dbReference type="Pfam" id="PF03098">
    <property type="entry name" value="An_peroxidase"/>
    <property type="match status" value="1"/>
</dbReference>
<dbReference type="GO" id="GO:0006979">
    <property type="term" value="P:response to oxidative stress"/>
    <property type="evidence" value="ECO:0007669"/>
    <property type="project" value="InterPro"/>
</dbReference>
<dbReference type="GO" id="GO:0020037">
    <property type="term" value="F:heme binding"/>
    <property type="evidence" value="ECO:0007669"/>
    <property type="project" value="InterPro"/>
</dbReference>
<protein>
    <submittedName>
        <fullName evidence="5">Animal haem peroxidase</fullName>
    </submittedName>
</protein>
<dbReference type="InterPro" id="IPR019791">
    <property type="entry name" value="Haem_peroxidase_animal"/>
</dbReference>
<dbReference type="InterPro" id="IPR010255">
    <property type="entry name" value="Haem_peroxidase_sf"/>
</dbReference>
<keyword evidence="3" id="KW-0325">Glycoprotein</keyword>
<dbReference type="CDD" id="cd09819">
    <property type="entry name" value="An_peroxidase_bacterial_1"/>
    <property type="match status" value="1"/>
</dbReference>
<dbReference type="PROSITE" id="PS50292">
    <property type="entry name" value="PEROXIDASE_3"/>
    <property type="match status" value="1"/>
</dbReference>
<gene>
    <name evidence="5" type="ORF">AVDCRST_MAG76-706</name>
</gene>
<dbReference type="GO" id="GO:0005576">
    <property type="term" value="C:extracellular region"/>
    <property type="evidence" value="ECO:0007669"/>
    <property type="project" value="UniProtKB-SubCell"/>
</dbReference>
<evidence type="ECO:0000256" key="2">
    <source>
        <dbReference type="ARBA" id="ARBA00022525"/>
    </source>
</evidence>
<keyword evidence="2" id="KW-0964">Secreted</keyword>
<dbReference type="Gene3D" id="1.10.640.10">
    <property type="entry name" value="Haem peroxidase domain superfamily, animal type"/>
    <property type="match status" value="1"/>
</dbReference>
<dbReference type="PANTHER" id="PTHR11475:SF4">
    <property type="entry name" value="CHORION PEROXIDASE"/>
    <property type="match status" value="1"/>
</dbReference>
<keyword evidence="5" id="KW-0560">Oxidoreductase</keyword>
<feature type="region of interest" description="Disordered" evidence="4">
    <location>
        <begin position="1"/>
        <end position="24"/>
    </location>
</feature>
<comment type="subcellular location">
    <subcellularLocation>
        <location evidence="1">Secreted</location>
    </subcellularLocation>
</comment>
<dbReference type="PANTHER" id="PTHR11475">
    <property type="entry name" value="OXIDASE/PEROXIDASE"/>
    <property type="match status" value="1"/>
</dbReference>
<name>A0A6J4HD60_9ACTN</name>